<dbReference type="AlphaFoldDB" id="A0AA40B4E7"/>
<keyword evidence="1" id="KW-0732">Signal</keyword>
<reference evidence="2" key="1">
    <citation type="submission" date="2023-06" db="EMBL/GenBank/DDBJ databases">
        <title>Genome-scale phylogeny and comparative genomics of the fungal order Sordariales.</title>
        <authorList>
            <consortium name="Lawrence Berkeley National Laboratory"/>
            <person name="Hensen N."/>
            <person name="Bonometti L."/>
            <person name="Westerberg I."/>
            <person name="Brannstrom I.O."/>
            <person name="Guillou S."/>
            <person name="Cros-Aarteil S."/>
            <person name="Calhoun S."/>
            <person name="Haridas S."/>
            <person name="Kuo A."/>
            <person name="Mondo S."/>
            <person name="Pangilinan J."/>
            <person name="Riley R."/>
            <person name="LaButti K."/>
            <person name="Andreopoulos B."/>
            <person name="Lipzen A."/>
            <person name="Chen C."/>
            <person name="Yanf M."/>
            <person name="Daum C."/>
            <person name="Ng V."/>
            <person name="Clum A."/>
            <person name="Steindorff A."/>
            <person name="Ohm R."/>
            <person name="Martin F."/>
            <person name="Silar P."/>
            <person name="Natvig D."/>
            <person name="Lalanne C."/>
            <person name="Gautier V."/>
            <person name="Ament-velasquez S.L."/>
            <person name="Kruys A."/>
            <person name="Hutchinson M.I."/>
            <person name="Powell A.J."/>
            <person name="Barry K."/>
            <person name="Miller A.N."/>
            <person name="Grigoriev I.V."/>
            <person name="Debuchy R."/>
            <person name="Gladieux P."/>
            <person name="Thoren M.H."/>
            <person name="Johannesson H."/>
        </authorList>
    </citation>
    <scope>NUCLEOTIDE SEQUENCE</scope>
    <source>
        <strain evidence="2">SMH2392-1A</strain>
    </source>
</reference>
<gene>
    <name evidence="2" type="ORF">B0T26DRAFT_694643</name>
</gene>
<evidence type="ECO:0000256" key="1">
    <source>
        <dbReference type="SAM" id="SignalP"/>
    </source>
</evidence>
<sequence length="153" mass="16912">MLRNFVLGWILPWFLSSTRRRGMVFRFLSGFGIRYRCSPVVGTVAGFKGPIRGGDGLPDGIVLEKSGADLKKTHLKLLCGGTPHHTTFFCSPACLFTVRLHGAGLCSRSSGWLRRAHWPFIKVGQSFGVLGTDIFLFCLPSDISCLPMHWVSL</sequence>
<evidence type="ECO:0000313" key="3">
    <source>
        <dbReference type="Proteomes" id="UP001172101"/>
    </source>
</evidence>
<organism evidence="2 3">
    <name type="scientific">Lasiosphaeria miniovina</name>
    <dbReference type="NCBI Taxonomy" id="1954250"/>
    <lineage>
        <taxon>Eukaryota</taxon>
        <taxon>Fungi</taxon>
        <taxon>Dikarya</taxon>
        <taxon>Ascomycota</taxon>
        <taxon>Pezizomycotina</taxon>
        <taxon>Sordariomycetes</taxon>
        <taxon>Sordariomycetidae</taxon>
        <taxon>Sordariales</taxon>
        <taxon>Lasiosphaeriaceae</taxon>
        <taxon>Lasiosphaeria</taxon>
    </lineage>
</organism>
<keyword evidence="3" id="KW-1185">Reference proteome</keyword>
<accession>A0AA40B4E7</accession>
<feature type="signal peptide" evidence="1">
    <location>
        <begin position="1"/>
        <end position="20"/>
    </location>
</feature>
<dbReference type="GeneID" id="85324517"/>
<name>A0AA40B4E7_9PEZI</name>
<proteinExistence type="predicted"/>
<evidence type="ECO:0008006" key="4">
    <source>
        <dbReference type="Google" id="ProtNLM"/>
    </source>
</evidence>
<evidence type="ECO:0000313" key="2">
    <source>
        <dbReference type="EMBL" id="KAK0727452.1"/>
    </source>
</evidence>
<protein>
    <recommendedName>
        <fullName evidence="4">Secreted protein</fullName>
    </recommendedName>
</protein>
<feature type="chain" id="PRO_5041301151" description="Secreted protein" evidence="1">
    <location>
        <begin position="21"/>
        <end position="153"/>
    </location>
</feature>
<comment type="caution">
    <text evidence="2">The sequence shown here is derived from an EMBL/GenBank/DDBJ whole genome shotgun (WGS) entry which is preliminary data.</text>
</comment>
<dbReference type="EMBL" id="JAUIRO010000002">
    <property type="protein sequence ID" value="KAK0727452.1"/>
    <property type="molecule type" value="Genomic_DNA"/>
</dbReference>
<dbReference type="RefSeq" id="XP_060300307.1">
    <property type="nucleotide sequence ID" value="XM_060441247.1"/>
</dbReference>
<dbReference type="Proteomes" id="UP001172101">
    <property type="component" value="Unassembled WGS sequence"/>
</dbReference>